<comment type="caution">
    <text evidence="1">The sequence shown here is derived from an EMBL/GenBank/DDBJ whole genome shotgun (WGS) entry which is preliminary data.</text>
</comment>
<keyword evidence="2" id="KW-1185">Reference proteome</keyword>
<name>A0AAV8WHQ0_9CUCU</name>
<sequence>MECLLTKTTPLYLTIRSTAFHTSCPLRAGWRQCGAAMRKVMGGTQKKKFYFDDAPKMPSPQLFSKGVNEGQHSGDSRRAKVLNKLFMRHITDQLGSGSCAPEILGYGVEINRVKISPDYKCLNVYWIAKGTADDEIVEAILERNAWLLRHELSQLRLMGAVPTIKFVKDKHYAAIADLDNRLSIADFGEDHVPLNPADRIKSEFQISTTLSDIIKEKIKQLDEAEDVEELPLPPMPQNVLGLNHADIMERINKCKKKSEARHRLSDCSTDEEPKPENSWVTFKLTQSMNENPVELGSAHSQRAAFKEFLHKRELLRMKARQQKKNYIPDVEYIKEELSLRYEENLSKFDVTESFEQDFIEEEETSRY</sequence>
<evidence type="ECO:0008006" key="3">
    <source>
        <dbReference type="Google" id="ProtNLM"/>
    </source>
</evidence>
<dbReference type="Pfam" id="PF02033">
    <property type="entry name" value="RBFA"/>
    <property type="match status" value="1"/>
</dbReference>
<reference evidence="1 2" key="1">
    <citation type="journal article" date="2023" name="Insect Mol. Biol.">
        <title>Genome sequencing provides insights into the evolution of gene families encoding plant cell wall-degrading enzymes in longhorned beetles.</title>
        <authorList>
            <person name="Shin N.R."/>
            <person name="Okamura Y."/>
            <person name="Kirsch R."/>
            <person name="Pauchet Y."/>
        </authorList>
    </citation>
    <scope>NUCLEOTIDE SEQUENCE [LARGE SCALE GENOMIC DNA]</scope>
    <source>
        <strain evidence="1">EAD_L_NR</strain>
    </source>
</reference>
<dbReference type="GO" id="GO:0006364">
    <property type="term" value="P:rRNA processing"/>
    <property type="evidence" value="ECO:0007669"/>
    <property type="project" value="InterPro"/>
</dbReference>
<dbReference type="EMBL" id="JANEYG010000001">
    <property type="protein sequence ID" value="KAJ8925978.1"/>
    <property type="molecule type" value="Genomic_DNA"/>
</dbReference>
<dbReference type="PANTHER" id="PTHR14725:SF0">
    <property type="entry name" value="RIBOSOME-BINDING FACTOR A, MITOCHONDRIAL-RELATED"/>
    <property type="match status" value="1"/>
</dbReference>
<gene>
    <name evidence="1" type="ORF">NQ315_009833</name>
</gene>
<dbReference type="SUPFAM" id="SSF89919">
    <property type="entry name" value="Ribosome-binding factor A, RbfA"/>
    <property type="match status" value="1"/>
</dbReference>
<proteinExistence type="predicted"/>
<evidence type="ECO:0000313" key="2">
    <source>
        <dbReference type="Proteomes" id="UP001159042"/>
    </source>
</evidence>
<dbReference type="InterPro" id="IPR023799">
    <property type="entry name" value="RbfA_dom_sf"/>
</dbReference>
<accession>A0AAV8WHQ0</accession>
<dbReference type="Gene3D" id="3.30.300.20">
    <property type="match status" value="1"/>
</dbReference>
<dbReference type="Proteomes" id="UP001159042">
    <property type="component" value="Unassembled WGS sequence"/>
</dbReference>
<dbReference type="InterPro" id="IPR039212">
    <property type="entry name" value="RBFA_mitochondrial"/>
</dbReference>
<dbReference type="PANTHER" id="PTHR14725">
    <property type="entry name" value="RIBOSOME-BINDING FACTOR A, MITOCHONDRIAL-RELATED"/>
    <property type="match status" value="1"/>
</dbReference>
<dbReference type="AlphaFoldDB" id="A0AAV8WHQ0"/>
<organism evidence="1 2">
    <name type="scientific">Exocentrus adspersus</name>
    <dbReference type="NCBI Taxonomy" id="1586481"/>
    <lineage>
        <taxon>Eukaryota</taxon>
        <taxon>Metazoa</taxon>
        <taxon>Ecdysozoa</taxon>
        <taxon>Arthropoda</taxon>
        <taxon>Hexapoda</taxon>
        <taxon>Insecta</taxon>
        <taxon>Pterygota</taxon>
        <taxon>Neoptera</taxon>
        <taxon>Endopterygota</taxon>
        <taxon>Coleoptera</taxon>
        <taxon>Polyphaga</taxon>
        <taxon>Cucujiformia</taxon>
        <taxon>Chrysomeloidea</taxon>
        <taxon>Cerambycidae</taxon>
        <taxon>Lamiinae</taxon>
        <taxon>Acanthocinini</taxon>
        <taxon>Exocentrus</taxon>
    </lineage>
</organism>
<protein>
    <recommendedName>
        <fullName evidence="3">Ribosome-binding factor A, mitochondrial</fullName>
    </recommendedName>
</protein>
<dbReference type="InterPro" id="IPR015946">
    <property type="entry name" value="KH_dom-like_a/b"/>
</dbReference>
<dbReference type="InterPro" id="IPR000238">
    <property type="entry name" value="RbfA"/>
</dbReference>
<evidence type="ECO:0000313" key="1">
    <source>
        <dbReference type="EMBL" id="KAJ8925978.1"/>
    </source>
</evidence>